<evidence type="ECO:0000256" key="5">
    <source>
        <dbReference type="ARBA" id="ARBA00022989"/>
    </source>
</evidence>
<keyword evidence="4 7" id="KW-0812">Transmembrane</keyword>
<keyword evidence="6 9" id="KW-0472">Membrane</keyword>
<dbReference type="PANTHER" id="PTHR30558">
    <property type="entry name" value="EXBD MEMBRANE COMPONENT OF PMF-DRIVEN MACROMOLECULE IMPORT SYSTEM"/>
    <property type="match status" value="1"/>
</dbReference>
<sequence length="169" mass="18499">MAELNSSSEKNDGKKARQPKSMRVDLTAMVDLAFLLVTFFMLTTTLSKPKAMDLAMPVEGPGGPVPQSRSITLCLGKENKLLLYKGLSTTPQVLSYGKNGLRKALLDAKAEIKRNTGKEAIVVVKPSDHCVYGNLVDALDELNITRTNIYAVVDITDKDVDLLKKQAIY</sequence>
<keyword evidence="5 9" id="KW-1133">Transmembrane helix</keyword>
<organism evidence="10 11">
    <name type="scientific">Mucilaginibacter galii</name>
    <dbReference type="NCBI Taxonomy" id="2005073"/>
    <lineage>
        <taxon>Bacteria</taxon>
        <taxon>Pseudomonadati</taxon>
        <taxon>Bacteroidota</taxon>
        <taxon>Sphingobacteriia</taxon>
        <taxon>Sphingobacteriales</taxon>
        <taxon>Sphingobacteriaceae</taxon>
        <taxon>Mucilaginibacter</taxon>
    </lineage>
</organism>
<feature type="transmembrane region" description="Helical" evidence="9">
    <location>
        <begin position="24"/>
        <end position="42"/>
    </location>
</feature>
<keyword evidence="11" id="KW-1185">Reference proteome</keyword>
<accession>A0A917MZN1</accession>
<name>A0A917MZN1_9SPHI</name>
<evidence type="ECO:0000256" key="4">
    <source>
        <dbReference type="ARBA" id="ARBA00022692"/>
    </source>
</evidence>
<dbReference type="GO" id="GO:0015031">
    <property type="term" value="P:protein transport"/>
    <property type="evidence" value="ECO:0007669"/>
    <property type="project" value="UniProtKB-KW"/>
</dbReference>
<keyword evidence="7" id="KW-0813">Transport</keyword>
<evidence type="ECO:0000256" key="3">
    <source>
        <dbReference type="ARBA" id="ARBA00022475"/>
    </source>
</evidence>
<dbReference type="Proteomes" id="UP000662074">
    <property type="component" value="Unassembled WGS sequence"/>
</dbReference>
<dbReference type="EMBL" id="BMDO01000001">
    <property type="protein sequence ID" value="GGI48890.1"/>
    <property type="molecule type" value="Genomic_DNA"/>
</dbReference>
<dbReference type="Pfam" id="PF02472">
    <property type="entry name" value="ExbD"/>
    <property type="match status" value="1"/>
</dbReference>
<reference evidence="10" key="2">
    <citation type="submission" date="2020-09" db="EMBL/GenBank/DDBJ databases">
        <authorList>
            <person name="Sun Q."/>
            <person name="Sedlacek I."/>
        </authorList>
    </citation>
    <scope>NUCLEOTIDE SEQUENCE</scope>
    <source>
        <strain evidence="10">CCM 8711</strain>
    </source>
</reference>
<comment type="caution">
    <text evidence="10">The sequence shown here is derived from an EMBL/GenBank/DDBJ whole genome shotgun (WGS) entry which is preliminary data.</text>
</comment>
<evidence type="ECO:0000256" key="2">
    <source>
        <dbReference type="ARBA" id="ARBA00005811"/>
    </source>
</evidence>
<evidence type="ECO:0000256" key="6">
    <source>
        <dbReference type="ARBA" id="ARBA00023136"/>
    </source>
</evidence>
<feature type="region of interest" description="Disordered" evidence="8">
    <location>
        <begin position="1"/>
        <end position="20"/>
    </location>
</feature>
<keyword evidence="3" id="KW-1003">Cell membrane</keyword>
<evidence type="ECO:0000313" key="11">
    <source>
        <dbReference type="Proteomes" id="UP000662074"/>
    </source>
</evidence>
<keyword evidence="7" id="KW-0653">Protein transport</keyword>
<dbReference type="AlphaFoldDB" id="A0A917MZN1"/>
<reference evidence="10" key="1">
    <citation type="journal article" date="2014" name="Int. J. Syst. Evol. Microbiol.">
        <title>Complete genome sequence of Corynebacterium casei LMG S-19264T (=DSM 44701T), isolated from a smear-ripened cheese.</title>
        <authorList>
            <consortium name="US DOE Joint Genome Institute (JGI-PGF)"/>
            <person name="Walter F."/>
            <person name="Albersmeier A."/>
            <person name="Kalinowski J."/>
            <person name="Ruckert C."/>
        </authorList>
    </citation>
    <scope>NUCLEOTIDE SEQUENCE</scope>
    <source>
        <strain evidence="10">CCM 8711</strain>
    </source>
</reference>
<evidence type="ECO:0000256" key="7">
    <source>
        <dbReference type="RuleBase" id="RU003879"/>
    </source>
</evidence>
<dbReference type="GO" id="GO:0005886">
    <property type="term" value="C:plasma membrane"/>
    <property type="evidence" value="ECO:0007669"/>
    <property type="project" value="UniProtKB-SubCell"/>
</dbReference>
<dbReference type="GO" id="GO:0022857">
    <property type="term" value="F:transmembrane transporter activity"/>
    <property type="evidence" value="ECO:0007669"/>
    <property type="project" value="InterPro"/>
</dbReference>
<evidence type="ECO:0000256" key="9">
    <source>
        <dbReference type="SAM" id="Phobius"/>
    </source>
</evidence>
<comment type="similarity">
    <text evidence="2 7">Belongs to the ExbD/TolR family.</text>
</comment>
<protein>
    <submittedName>
        <fullName evidence="10">Biopolymer transport ExbD protein</fullName>
    </submittedName>
</protein>
<dbReference type="PANTHER" id="PTHR30558:SF3">
    <property type="entry name" value="BIOPOLYMER TRANSPORT PROTEIN EXBD-RELATED"/>
    <property type="match status" value="1"/>
</dbReference>
<comment type="subcellular location">
    <subcellularLocation>
        <location evidence="1">Cell membrane</location>
        <topology evidence="1">Single-pass membrane protein</topology>
    </subcellularLocation>
    <subcellularLocation>
        <location evidence="7">Cell membrane</location>
        <topology evidence="7">Single-pass type II membrane protein</topology>
    </subcellularLocation>
</comment>
<dbReference type="RefSeq" id="WP_188412798.1">
    <property type="nucleotide sequence ID" value="NZ_BMDO01000001.1"/>
</dbReference>
<dbReference type="InterPro" id="IPR003400">
    <property type="entry name" value="ExbD"/>
</dbReference>
<proteinExistence type="inferred from homology"/>
<evidence type="ECO:0000313" key="10">
    <source>
        <dbReference type="EMBL" id="GGI48890.1"/>
    </source>
</evidence>
<evidence type="ECO:0000256" key="1">
    <source>
        <dbReference type="ARBA" id="ARBA00004162"/>
    </source>
</evidence>
<evidence type="ECO:0000256" key="8">
    <source>
        <dbReference type="SAM" id="MobiDB-lite"/>
    </source>
</evidence>
<gene>
    <name evidence="10" type="primary">exbD2</name>
    <name evidence="10" type="ORF">GCM10011425_01020</name>
</gene>